<gene>
    <name evidence="9" type="ORF">NKE59_06800</name>
</gene>
<keyword evidence="2 6" id="KW-0349">Heme</keyword>
<reference evidence="9" key="1">
    <citation type="submission" date="2022-06" db="EMBL/GenBank/DDBJ databases">
        <title>New Polynucleobacter species.</title>
        <authorList>
            <person name="Hahn M.W."/>
        </authorList>
    </citation>
    <scope>NUCLEOTIDE SEQUENCE</scope>
    <source>
        <strain evidence="9">UK-FUSCHL-C3</strain>
    </source>
</reference>
<dbReference type="AlphaFoldDB" id="A0AAU8A0X0"/>
<dbReference type="PANTHER" id="PTHR33751:SF9">
    <property type="entry name" value="CYTOCHROME C4"/>
    <property type="match status" value="1"/>
</dbReference>
<protein>
    <submittedName>
        <fullName evidence="9">C-type cytochrome</fullName>
    </submittedName>
</protein>
<dbReference type="PANTHER" id="PTHR33751">
    <property type="entry name" value="CBB3-TYPE CYTOCHROME C OXIDASE SUBUNIT FIXP"/>
    <property type="match status" value="1"/>
</dbReference>
<sequence length="112" mass="11580">MFFQSARTLSKLGLGISAAGLLAVSTPAMSQSTASNINQMGLAATCANCHGTNGVGVPNAGMPQINHLSSEAMLTQLKAFKSGARTGTIMHQLAKGYTDEQLQTISNILGKK</sequence>
<evidence type="ECO:0000259" key="8">
    <source>
        <dbReference type="PROSITE" id="PS51007"/>
    </source>
</evidence>
<keyword evidence="3 6" id="KW-0479">Metal-binding</keyword>
<evidence type="ECO:0000256" key="1">
    <source>
        <dbReference type="ARBA" id="ARBA00022448"/>
    </source>
</evidence>
<feature type="domain" description="Cytochrome c" evidence="8">
    <location>
        <begin position="15"/>
        <end position="112"/>
    </location>
</feature>
<dbReference type="GO" id="GO:0009055">
    <property type="term" value="F:electron transfer activity"/>
    <property type="evidence" value="ECO:0007669"/>
    <property type="project" value="InterPro"/>
</dbReference>
<evidence type="ECO:0000256" key="2">
    <source>
        <dbReference type="ARBA" id="ARBA00022617"/>
    </source>
</evidence>
<accession>A0AAU8A0X0</accession>
<evidence type="ECO:0000256" key="4">
    <source>
        <dbReference type="ARBA" id="ARBA00022982"/>
    </source>
</evidence>
<name>A0AAU8A0X0_9BURK</name>
<dbReference type="Gene3D" id="1.10.760.10">
    <property type="entry name" value="Cytochrome c-like domain"/>
    <property type="match status" value="1"/>
</dbReference>
<dbReference type="PROSITE" id="PS51007">
    <property type="entry name" value="CYTC"/>
    <property type="match status" value="1"/>
</dbReference>
<evidence type="ECO:0000256" key="5">
    <source>
        <dbReference type="ARBA" id="ARBA00023004"/>
    </source>
</evidence>
<dbReference type="SUPFAM" id="SSF46626">
    <property type="entry name" value="Cytochrome c"/>
    <property type="match status" value="1"/>
</dbReference>
<evidence type="ECO:0000256" key="3">
    <source>
        <dbReference type="ARBA" id="ARBA00022723"/>
    </source>
</evidence>
<feature type="signal peptide" evidence="7">
    <location>
        <begin position="1"/>
        <end position="30"/>
    </location>
</feature>
<organism evidence="9">
    <name type="scientific">Polynucleobacter sp. UK-FUSCHL-C3</name>
    <dbReference type="NCBI Taxonomy" id="2955208"/>
    <lineage>
        <taxon>Bacteria</taxon>
        <taxon>Pseudomonadati</taxon>
        <taxon>Pseudomonadota</taxon>
        <taxon>Betaproteobacteria</taxon>
        <taxon>Burkholderiales</taxon>
        <taxon>Burkholderiaceae</taxon>
        <taxon>Polynucleobacter</taxon>
    </lineage>
</organism>
<keyword evidence="1" id="KW-0813">Transport</keyword>
<keyword evidence="7" id="KW-0732">Signal</keyword>
<dbReference type="InterPro" id="IPR009056">
    <property type="entry name" value="Cyt_c-like_dom"/>
</dbReference>
<dbReference type="InterPro" id="IPR050597">
    <property type="entry name" value="Cytochrome_c_Oxidase_Subunit"/>
</dbReference>
<dbReference type="RefSeq" id="WP_353438228.1">
    <property type="nucleotide sequence ID" value="NZ_CP099959.1"/>
</dbReference>
<evidence type="ECO:0000256" key="6">
    <source>
        <dbReference type="PROSITE-ProRule" id="PRU00433"/>
    </source>
</evidence>
<feature type="chain" id="PRO_5043549191" evidence="7">
    <location>
        <begin position="31"/>
        <end position="112"/>
    </location>
</feature>
<keyword evidence="4" id="KW-0249">Electron transport</keyword>
<dbReference type="EMBL" id="CP099959">
    <property type="protein sequence ID" value="XCC57198.1"/>
    <property type="molecule type" value="Genomic_DNA"/>
</dbReference>
<proteinExistence type="predicted"/>
<dbReference type="Pfam" id="PF00034">
    <property type="entry name" value="Cytochrom_C"/>
    <property type="match status" value="1"/>
</dbReference>
<dbReference type="InterPro" id="IPR036909">
    <property type="entry name" value="Cyt_c-like_dom_sf"/>
</dbReference>
<evidence type="ECO:0000313" key="9">
    <source>
        <dbReference type="EMBL" id="XCC57198.1"/>
    </source>
</evidence>
<keyword evidence="5 6" id="KW-0408">Iron</keyword>
<dbReference type="GO" id="GO:0020037">
    <property type="term" value="F:heme binding"/>
    <property type="evidence" value="ECO:0007669"/>
    <property type="project" value="InterPro"/>
</dbReference>
<dbReference type="GO" id="GO:0046872">
    <property type="term" value="F:metal ion binding"/>
    <property type="evidence" value="ECO:0007669"/>
    <property type="project" value="UniProtKB-KW"/>
</dbReference>
<evidence type="ECO:0000256" key="7">
    <source>
        <dbReference type="SAM" id="SignalP"/>
    </source>
</evidence>